<accession>A0A7J7KJL8</accession>
<dbReference type="GO" id="GO:0031267">
    <property type="term" value="F:small GTPase binding"/>
    <property type="evidence" value="ECO:0007669"/>
    <property type="project" value="InterPro"/>
</dbReference>
<dbReference type="GO" id="GO:0005886">
    <property type="term" value="C:plasma membrane"/>
    <property type="evidence" value="ECO:0007669"/>
    <property type="project" value="TreeGrafter"/>
</dbReference>
<reference evidence="11" key="1">
    <citation type="submission" date="2020-06" db="EMBL/GenBank/DDBJ databases">
        <title>Draft genome of Bugula neritina, a colonial animal packing powerful symbionts and potential medicines.</title>
        <authorList>
            <person name="Rayko M."/>
        </authorList>
    </citation>
    <scope>NUCLEOTIDE SEQUENCE [LARGE SCALE GENOMIC DNA]</scope>
    <source>
        <strain evidence="11">Kwan_BN1</strain>
    </source>
</reference>
<evidence type="ECO:0000259" key="10">
    <source>
        <dbReference type="PROSITE" id="PS50916"/>
    </source>
</evidence>
<feature type="region of interest" description="Disordered" evidence="6">
    <location>
        <begin position="664"/>
        <end position="693"/>
    </location>
</feature>
<keyword evidence="3" id="KW-0862">Zinc</keyword>
<sequence length="1026" mass="114416">MYRLLAAVVYGLVVGGLLIIYFRDIMVDFDLDLSFLTIEERQTILAVLKRDEELRQAEQNRKKALKNEISQLRQQSAIRVDTEQKRRQCARCHKELGLIFNKGELCARCKHRVCPNCRVTCSESSAFSWLCSLCYKQRLLPAVAGDWFYEKLDEKYKHDMSSAYGSAVVRSSIRRSTAPFSNGVSPQESGTRSNPFTESTASSEKSSTEALDVSPHLTVRKVTSRQRSSSAAALTRTQSADRLLMHLLYQVLLYTTMSRSLPPQYCLLTLSLTGFTFLSPVLTPCVSHWRLQTLFLLRVSGQLGEADIKVDEEIPADDEESLPPAARELRESNSSSELVLSTEVVSSHERLTNEKSVESVDLLTSADQRHSSTSETGSAQPDSALAADSSDFTVEQLTQIKFRRCSVLAPNDQPSAKLDPDVYAAAGSQSAPCNVSGSCRLSIGAPSSVASLSNNSLDQVDNSSLNSELSFDSLANPSLNGAHDDLVSPSMRRRIPLTPELDRKSPMIGRRSIDISEKFLKDFSDSSEESDVSLDEELLEPEDVPLQSSVAPARYNPSPRLSVIREVSVEDLSVTPAKLEERKALKLVIRPDTVDTQLITPMEGDTPITPEKYKKNWDSFTRYSQPEVLAAGSMSMWNSDMSLKEALEGALQDASSAEELNFSAVNETDETDHRLSPDGCSGKGDTQTSEPYSNVVKQVPSLSVTDDTDSTTYATIDPDHEEVTAMTSHPVMSHSATSTLDKKEGSVTPTSDVFEEEDIDNIFRQAKKDTLSPRMGSHLSLREMLPRIWHSKSQQEEDKGHEVIPEPEFNETFRYTLSETQLLFRTLQISVWSVHRMGTNDFLGEVNITLDSFIFHEDGEEAKWYPLGNKILKLPESPRMQLPTELSVALRCVPSKKATKTEKAKKAEVEVKVLTAKNLPYKKQGTRDSFVKCVLLPDKQKHKTQIIKDSLNPYWGDMFTFTKKTTEDLDECALELTIWDHDRLGNHDLLGALRFSKGTGERLVNFEARVVGSEAMGTQLLISWIH</sequence>
<keyword evidence="7" id="KW-1133">Transmembrane helix</keyword>
<keyword evidence="5" id="KW-0175">Coiled coil</keyword>
<keyword evidence="7" id="KW-0812">Transmembrane</keyword>
<evidence type="ECO:0000313" key="11">
    <source>
        <dbReference type="EMBL" id="KAF6038427.1"/>
    </source>
</evidence>
<dbReference type="EMBL" id="VXIV02000416">
    <property type="protein sequence ID" value="KAF6038427.1"/>
    <property type="molecule type" value="Genomic_DNA"/>
</dbReference>
<feature type="transmembrane region" description="Helical" evidence="7">
    <location>
        <begin position="6"/>
        <end position="22"/>
    </location>
</feature>
<feature type="region of interest" description="Disordered" evidence="6">
    <location>
        <begin position="350"/>
        <end position="387"/>
    </location>
</feature>
<evidence type="ECO:0000256" key="7">
    <source>
        <dbReference type="SAM" id="Phobius"/>
    </source>
</evidence>
<evidence type="ECO:0000259" key="9">
    <source>
        <dbReference type="PROSITE" id="PS50178"/>
    </source>
</evidence>
<feature type="region of interest" description="Disordered" evidence="6">
    <location>
        <begin position="179"/>
        <end position="212"/>
    </location>
</feature>
<evidence type="ECO:0000256" key="5">
    <source>
        <dbReference type="SAM" id="Coils"/>
    </source>
</evidence>
<feature type="compositionally biased region" description="Polar residues" evidence="6">
    <location>
        <begin position="179"/>
        <end position="196"/>
    </location>
</feature>
<dbReference type="AlphaFoldDB" id="A0A7J7KJL8"/>
<dbReference type="GO" id="GO:0006886">
    <property type="term" value="P:intracellular protein transport"/>
    <property type="evidence" value="ECO:0007669"/>
    <property type="project" value="InterPro"/>
</dbReference>
<dbReference type="InterPro" id="IPR035892">
    <property type="entry name" value="C2_domain_sf"/>
</dbReference>
<dbReference type="Pfam" id="PF00168">
    <property type="entry name" value="C2"/>
    <property type="match status" value="2"/>
</dbReference>
<feature type="domain" description="FYVE-type" evidence="9">
    <location>
        <begin position="83"/>
        <end position="139"/>
    </location>
</feature>
<dbReference type="PROSITE" id="PS50916">
    <property type="entry name" value="RABBD"/>
    <property type="match status" value="1"/>
</dbReference>
<evidence type="ECO:0000256" key="6">
    <source>
        <dbReference type="SAM" id="MobiDB-lite"/>
    </source>
</evidence>
<evidence type="ECO:0000259" key="8">
    <source>
        <dbReference type="PROSITE" id="PS50004"/>
    </source>
</evidence>
<evidence type="ECO:0000313" key="12">
    <source>
        <dbReference type="Proteomes" id="UP000593567"/>
    </source>
</evidence>
<feature type="compositionally biased region" description="Low complexity" evidence="6">
    <location>
        <begin position="197"/>
        <end position="210"/>
    </location>
</feature>
<dbReference type="OrthoDB" id="10072397at2759"/>
<dbReference type="InterPro" id="IPR013083">
    <property type="entry name" value="Znf_RING/FYVE/PHD"/>
</dbReference>
<dbReference type="GO" id="GO:0008270">
    <property type="term" value="F:zinc ion binding"/>
    <property type="evidence" value="ECO:0007669"/>
    <property type="project" value="UniProtKB-KW"/>
</dbReference>
<keyword evidence="7" id="KW-0472">Membrane</keyword>
<feature type="coiled-coil region" evidence="5">
    <location>
        <begin position="47"/>
        <end position="75"/>
    </location>
</feature>
<dbReference type="GO" id="GO:0070382">
    <property type="term" value="C:exocytic vesicle"/>
    <property type="evidence" value="ECO:0007669"/>
    <property type="project" value="TreeGrafter"/>
</dbReference>
<keyword evidence="12" id="KW-1185">Reference proteome</keyword>
<organism evidence="11 12">
    <name type="scientific">Bugula neritina</name>
    <name type="common">Brown bryozoan</name>
    <name type="synonym">Sertularia neritina</name>
    <dbReference type="NCBI Taxonomy" id="10212"/>
    <lineage>
        <taxon>Eukaryota</taxon>
        <taxon>Metazoa</taxon>
        <taxon>Spiralia</taxon>
        <taxon>Lophotrochozoa</taxon>
        <taxon>Bryozoa</taxon>
        <taxon>Gymnolaemata</taxon>
        <taxon>Cheilostomatida</taxon>
        <taxon>Flustrina</taxon>
        <taxon>Buguloidea</taxon>
        <taxon>Bugulidae</taxon>
        <taxon>Bugula</taxon>
    </lineage>
</organism>
<comment type="caution">
    <text evidence="11">The sequence shown here is derived from an EMBL/GenBank/DDBJ whole genome shotgun (WGS) entry which is preliminary data.</text>
</comment>
<dbReference type="PROSITE" id="PS50004">
    <property type="entry name" value="C2"/>
    <property type="match status" value="2"/>
</dbReference>
<dbReference type="SUPFAM" id="SSF49562">
    <property type="entry name" value="C2 domain (Calcium/lipid-binding domain, CaLB)"/>
    <property type="match status" value="2"/>
</dbReference>
<dbReference type="PANTHER" id="PTHR45716:SF2">
    <property type="entry name" value="BITESIZE, ISOFORM I"/>
    <property type="match status" value="1"/>
</dbReference>
<name>A0A7J7KJL8_BUGNE</name>
<feature type="domain" description="RabBD" evidence="10">
    <location>
        <begin position="30"/>
        <end position="151"/>
    </location>
</feature>
<keyword evidence="2 4" id="KW-0863">Zinc-finger</keyword>
<evidence type="ECO:0000256" key="1">
    <source>
        <dbReference type="ARBA" id="ARBA00022723"/>
    </source>
</evidence>
<proteinExistence type="predicted"/>
<protein>
    <submittedName>
        <fullName evidence="11">SYTL5</fullName>
    </submittedName>
</protein>
<dbReference type="InterPro" id="IPR011011">
    <property type="entry name" value="Znf_FYVE_PHD"/>
</dbReference>
<gene>
    <name evidence="11" type="ORF">EB796_003263</name>
</gene>
<dbReference type="InterPro" id="IPR017455">
    <property type="entry name" value="Znf_FYVE-rel"/>
</dbReference>
<dbReference type="Proteomes" id="UP000593567">
    <property type="component" value="Unassembled WGS sequence"/>
</dbReference>
<feature type="domain" description="C2" evidence="8">
    <location>
        <begin position="717"/>
        <end position="865"/>
    </location>
</feature>
<feature type="compositionally biased region" description="Polar residues" evidence="6">
    <location>
        <begin position="684"/>
        <end position="693"/>
    </location>
</feature>
<dbReference type="Pfam" id="PF02318">
    <property type="entry name" value="FYVE_2"/>
    <property type="match status" value="1"/>
</dbReference>
<evidence type="ECO:0000256" key="3">
    <source>
        <dbReference type="ARBA" id="ARBA00022833"/>
    </source>
</evidence>
<feature type="domain" description="C2" evidence="8">
    <location>
        <begin position="882"/>
        <end position="1012"/>
    </location>
</feature>
<dbReference type="GO" id="GO:0006887">
    <property type="term" value="P:exocytosis"/>
    <property type="evidence" value="ECO:0007669"/>
    <property type="project" value="TreeGrafter"/>
</dbReference>
<dbReference type="PROSITE" id="PS50178">
    <property type="entry name" value="ZF_FYVE"/>
    <property type="match status" value="1"/>
</dbReference>
<feature type="region of interest" description="Disordered" evidence="6">
    <location>
        <begin position="310"/>
        <end position="334"/>
    </location>
</feature>
<dbReference type="InterPro" id="IPR010911">
    <property type="entry name" value="Rab_BD"/>
</dbReference>
<dbReference type="CDD" id="cd15747">
    <property type="entry name" value="FYVE_Slp3_4_5"/>
    <property type="match status" value="1"/>
</dbReference>
<dbReference type="PANTHER" id="PTHR45716">
    <property type="entry name" value="BITESIZE, ISOFORM I"/>
    <property type="match status" value="1"/>
</dbReference>
<dbReference type="Gene3D" id="2.60.40.150">
    <property type="entry name" value="C2 domain"/>
    <property type="match status" value="2"/>
</dbReference>
<dbReference type="InterPro" id="IPR041282">
    <property type="entry name" value="FYVE_2"/>
</dbReference>
<dbReference type="InterPro" id="IPR000008">
    <property type="entry name" value="C2_dom"/>
</dbReference>
<dbReference type="GO" id="GO:0042043">
    <property type="term" value="F:neurexin family protein binding"/>
    <property type="evidence" value="ECO:0007669"/>
    <property type="project" value="TreeGrafter"/>
</dbReference>
<keyword evidence="1" id="KW-0479">Metal-binding</keyword>
<dbReference type="FunFam" id="3.30.40.10:FF:000018">
    <property type="entry name" value="Synaptotagmin-like 5, isoform CRA_a"/>
    <property type="match status" value="1"/>
</dbReference>
<dbReference type="SMART" id="SM00239">
    <property type="entry name" value="C2"/>
    <property type="match status" value="2"/>
</dbReference>
<dbReference type="Gene3D" id="3.30.40.10">
    <property type="entry name" value="Zinc/RING finger domain, C3HC4 (zinc finger)"/>
    <property type="match status" value="1"/>
</dbReference>
<evidence type="ECO:0000256" key="4">
    <source>
        <dbReference type="PROSITE-ProRule" id="PRU00091"/>
    </source>
</evidence>
<evidence type="ECO:0000256" key="2">
    <source>
        <dbReference type="ARBA" id="ARBA00022771"/>
    </source>
</evidence>
<dbReference type="SUPFAM" id="SSF57903">
    <property type="entry name" value="FYVE/PHD zinc finger"/>
    <property type="match status" value="1"/>
</dbReference>